<dbReference type="PRINTS" id="PR01607">
    <property type="entry name" value="APYRASEFAMLY"/>
</dbReference>
<evidence type="ECO:0000256" key="2">
    <source>
        <dbReference type="RuleBase" id="RU362119"/>
    </source>
</evidence>
<dbReference type="GO" id="GO:0008253">
    <property type="term" value="F:5'-nucleotidase activity"/>
    <property type="evidence" value="ECO:0007669"/>
    <property type="project" value="TreeGrafter"/>
</dbReference>
<organism evidence="5 6">
    <name type="scientific">Tenacibaculum gallaicum</name>
    <dbReference type="NCBI Taxonomy" id="561505"/>
    <lineage>
        <taxon>Bacteria</taxon>
        <taxon>Pseudomonadati</taxon>
        <taxon>Bacteroidota</taxon>
        <taxon>Flavobacteriia</taxon>
        <taxon>Flavobacteriales</taxon>
        <taxon>Flavobacteriaceae</taxon>
        <taxon>Tenacibaculum</taxon>
    </lineage>
</organism>
<dbReference type="PANTHER" id="PTHR11575">
    <property type="entry name" value="5'-NUCLEOTIDASE-RELATED"/>
    <property type="match status" value="1"/>
</dbReference>
<dbReference type="Proteomes" id="UP000256884">
    <property type="component" value="Unassembled WGS sequence"/>
</dbReference>
<reference evidence="5 6" key="1">
    <citation type="submission" date="2018-08" db="EMBL/GenBank/DDBJ databases">
        <title>Genomic Encyclopedia of Type Strains, Phase IV (KMG-IV): sequencing the most valuable type-strain genomes for metagenomic binning, comparative biology and taxonomic classification.</title>
        <authorList>
            <person name="Goeker M."/>
        </authorList>
    </citation>
    <scope>NUCLEOTIDE SEQUENCE [LARGE SCALE GENOMIC DNA]</scope>
    <source>
        <strain evidence="5 6">DSM 18841</strain>
    </source>
</reference>
<feature type="domain" description="5'-Nucleotidase C-terminal" evidence="4">
    <location>
        <begin position="344"/>
        <end position="482"/>
    </location>
</feature>
<comment type="caution">
    <text evidence="5">The sequence shown here is derived from an EMBL/GenBank/DDBJ whole genome shotgun (WGS) entry which is preliminary data.</text>
</comment>
<dbReference type="SUPFAM" id="SSF55816">
    <property type="entry name" value="5'-nucleotidase (syn. UDP-sugar hydrolase), C-terminal domain"/>
    <property type="match status" value="1"/>
</dbReference>
<dbReference type="Gene3D" id="3.90.780.10">
    <property type="entry name" value="5'-Nucleotidase, C-terminal domain"/>
    <property type="match status" value="1"/>
</dbReference>
<keyword evidence="2" id="KW-0378">Hydrolase</keyword>
<dbReference type="InterPro" id="IPR004843">
    <property type="entry name" value="Calcineurin-like_PHP"/>
</dbReference>
<keyword evidence="6" id="KW-1185">Reference proteome</keyword>
<keyword evidence="1 2" id="KW-0732">Signal</keyword>
<evidence type="ECO:0000313" key="6">
    <source>
        <dbReference type="Proteomes" id="UP000256884"/>
    </source>
</evidence>
<dbReference type="OrthoDB" id="9801679at2"/>
<dbReference type="SUPFAM" id="SSF56300">
    <property type="entry name" value="Metallo-dependent phosphatases"/>
    <property type="match status" value="1"/>
</dbReference>
<dbReference type="InterPro" id="IPR008334">
    <property type="entry name" value="5'-Nucleotdase_C"/>
</dbReference>
<feature type="domain" description="Calcineurin-like phosphoesterase" evidence="3">
    <location>
        <begin position="47"/>
        <end position="265"/>
    </location>
</feature>
<dbReference type="PANTHER" id="PTHR11575:SF24">
    <property type="entry name" value="5'-NUCLEOTIDASE"/>
    <property type="match status" value="1"/>
</dbReference>
<evidence type="ECO:0000313" key="5">
    <source>
        <dbReference type="EMBL" id="REH50473.1"/>
    </source>
</evidence>
<dbReference type="RefSeq" id="WP_115901076.1">
    <property type="nucleotide sequence ID" value="NZ_QUNS01000004.1"/>
</dbReference>
<sequence>MKQFKTLLLLLATCFLVSCGSSQKKTNTISSKTAYQFKKDTDKTYFTVLQLNDVYEIAPIQGGMYGGMARVETVHKQLLKEDKNTMLVLAGDFLSPSLLGTMKYNGDRVRGKQMVEVMNAMNFDLVAFGNHEFDLSYTHLQDRLNESKFNWISANVLHNVDGKHSYFHKIVDGKKETLKDSFIKEFKNSDGTNLKVGFISVCIPSNPRNYVHYGDMYKEIQRSYNEIKNNVDIVLGLTHASLTQDKKIAKLLPNVPLIMGGHEHTNSYDKVGEVTITKADANAKTAYIHRFEYNPKTKEVTFKSELKEINKSISEDPKVKTVVDKWQVVLEDKIGEVVSNPYEVIYKATEPLDARESTIRSVQTNMGKIIAESMSLAYNDEVDCALVNGGSVRIDDVLAGDVNAVDIFRVLPYGGEILKVKIKGNLLKKVLEFGVESSGTGAYLQRFNANKTNGGWMLKNGKLQENETYTVAFSDYLLRGLDIPVLSDKSEGVLNIYTPKKEEIAHDIRKAVVNFLKQK</sequence>
<evidence type="ECO:0000256" key="1">
    <source>
        <dbReference type="ARBA" id="ARBA00022729"/>
    </source>
</evidence>
<dbReference type="Pfam" id="PF02872">
    <property type="entry name" value="5_nucleotid_C"/>
    <property type="match status" value="1"/>
</dbReference>
<protein>
    <submittedName>
        <fullName evidence="5">2',3'-cyclic-nucleotide 2'-phosphodiesterase (5'-nucleotidase family)</fullName>
    </submittedName>
</protein>
<dbReference type="InterPro" id="IPR006179">
    <property type="entry name" value="5_nucleotidase/apyrase"/>
</dbReference>
<dbReference type="EMBL" id="QUNS01000004">
    <property type="protein sequence ID" value="REH50473.1"/>
    <property type="molecule type" value="Genomic_DNA"/>
</dbReference>
<dbReference type="AlphaFoldDB" id="A0A3E0HVC6"/>
<dbReference type="PROSITE" id="PS51257">
    <property type="entry name" value="PROKAR_LIPOPROTEIN"/>
    <property type="match status" value="1"/>
</dbReference>
<proteinExistence type="inferred from homology"/>
<dbReference type="InterPro" id="IPR029052">
    <property type="entry name" value="Metallo-depent_PP-like"/>
</dbReference>
<feature type="chain" id="PRO_5017496672" evidence="2">
    <location>
        <begin position="25"/>
        <end position="519"/>
    </location>
</feature>
<dbReference type="Pfam" id="PF00149">
    <property type="entry name" value="Metallophos"/>
    <property type="match status" value="1"/>
</dbReference>
<gene>
    <name evidence="5" type="ORF">C7448_10485</name>
</gene>
<dbReference type="GO" id="GO:0030288">
    <property type="term" value="C:outer membrane-bounded periplasmic space"/>
    <property type="evidence" value="ECO:0007669"/>
    <property type="project" value="TreeGrafter"/>
</dbReference>
<keyword evidence="2" id="KW-0547">Nucleotide-binding</keyword>
<dbReference type="GO" id="GO:0008768">
    <property type="term" value="F:UDP-sugar diphosphatase activity"/>
    <property type="evidence" value="ECO:0007669"/>
    <property type="project" value="TreeGrafter"/>
</dbReference>
<comment type="similarity">
    <text evidence="2">Belongs to the 5'-nucleotidase family.</text>
</comment>
<evidence type="ECO:0000259" key="3">
    <source>
        <dbReference type="Pfam" id="PF00149"/>
    </source>
</evidence>
<feature type="signal peptide" evidence="2">
    <location>
        <begin position="1"/>
        <end position="24"/>
    </location>
</feature>
<dbReference type="GO" id="GO:0009166">
    <property type="term" value="P:nucleotide catabolic process"/>
    <property type="evidence" value="ECO:0007669"/>
    <property type="project" value="InterPro"/>
</dbReference>
<dbReference type="GO" id="GO:0000166">
    <property type="term" value="F:nucleotide binding"/>
    <property type="evidence" value="ECO:0007669"/>
    <property type="project" value="UniProtKB-KW"/>
</dbReference>
<name>A0A3E0HVC6_9FLAO</name>
<dbReference type="InterPro" id="IPR036907">
    <property type="entry name" value="5'-Nucleotdase_C_sf"/>
</dbReference>
<accession>A0A3E0HVC6</accession>
<evidence type="ECO:0000259" key="4">
    <source>
        <dbReference type="Pfam" id="PF02872"/>
    </source>
</evidence>
<dbReference type="Gene3D" id="3.60.21.10">
    <property type="match status" value="1"/>
</dbReference>